<sequence length="325" mass="34446">MATGVPTSLPSGPLSTGANLSTGQPFSQVGGDGAGEVFLDSGRMRPGLTEVRDRQFGAFTSWQALCEYSRAELRARVESGRWVRVFRGVYREVTTPPTARLRVEAARLSIGAPSVVAAFETAAELHGFGVTGSGVTHVLGPRQARSSRLIVHRMRADPGELELVGGVVATNAVRTAIDVARTADRPDALATLDAAVRQGVSIAALTDECERQRGRRGGGQASELVGLADGRAESPAQSRVRLLCIDAGLPHPVPQVRMGEGPQRVDLGWPDKRIGIRCLTAPTSDGQPVAGASTSDGWVVLLVATEACRSPENLLEPIRFAMERR</sequence>
<evidence type="ECO:0000259" key="2">
    <source>
        <dbReference type="Pfam" id="PF13338"/>
    </source>
</evidence>
<accession>A0A366DFM0</accession>
<dbReference type="EMBL" id="QNRE01000008">
    <property type="protein sequence ID" value="RBO88853.1"/>
    <property type="molecule type" value="Genomic_DNA"/>
</dbReference>
<dbReference type="InterPro" id="IPR025159">
    <property type="entry name" value="AbiEi_N"/>
</dbReference>
<reference evidence="3 4" key="1">
    <citation type="submission" date="2018-06" db="EMBL/GenBank/DDBJ databases">
        <title>Genomic Encyclopedia of Type Strains, Phase IV (KMG-IV): sequencing the most valuable type-strain genomes for metagenomic binning, comparative biology and taxonomic classification.</title>
        <authorList>
            <person name="Goeker M."/>
        </authorList>
    </citation>
    <scope>NUCLEOTIDE SEQUENCE [LARGE SCALE GENOMIC DNA]</scope>
    <source>
        <strain evidence="3 4">DSM 44599</strain>
    </source>
</reference>
<name>A0A366DFM0_9NOCA</name>
<evidence type="ECO:0000256" key="1">
    <source>
        <dbReference type="SAM" id="MobiDB-lite"/>
    </source>
</evidence>
<protein>
    <recommendedName>
        <fullName evidence="2">AbiEi antitoxin N-terminal domain-containing protein</fullName>
    </recommendedName>
</protein>
<dbReference type="Proteomes" id="UP000252586">
    <property type="component" value="Unassembled WGS sequence"/>
</dbReference>
<gene>
    <name evidence="3" type="ORF">DFR74_10878</name>
</gene>
<feature type="region of interest" description="Disordered" evidence="1">
    <location>
        <begin position="1"/>
        <end position="26"/>
    </location>
</feature>
<dbReference type="Pfam" id="PF13338">
    <property type="entry name" value="AbiEi_4"/>
    <property type="match status" value="1"/>
</dbReference>
<keyword evidence="4" id="KW-1185">Reference proteome</keyword>
<evidence type="ECO:0000313" key="4">
    <source>
        <dbReference type="Proteomes" id="UP000252586"/>
    </source>
</evidence>
<comment type="caution">
    <text evidence="3">The sequence shown here is derived from an EMBL/GenBank/DDBJ whole genome shotgun (WGS) entry which is preliminary data.</text>
</comment>
<proteinExistence type="predicted"/>
<dbReference type="STRING" id="1210090.GCA_001613185_02106"/>
<dbReference type="AlphaFoldDB" id="A0A366DFM0"/>
<evidence type="ECO:0000313" key="3">
    <source>
        <dbReference type="EMBL" id="RBO88853.1"/>
    </source>
</evidence>
<feature type="domain" description="AbiEi antitoxin N-terminal" evidence="2">
    <location>
        <begin position="49"/>
        <end position="92"/>
    </location>
</feature>
<organism evidence="3 4">
    <name type="scientific">Nocardia puris</name>
    <dbReference type="NCBI Taxonomy" id="208602"/>
    <lineage>
        <taxon>Bacteria</taxon>
        <taxon>Bacillati</taxon>
        <taxon>Actinomycetota</taxon>
        <taxon>Actinomycetes</taxon>
        <taxon>Mycobacteriales</taxon>
        <taxon>Nocardiaceae</taxon>
        <taxon>Nocardia</taxon>
    </lineage>
</organism>